<name>A0ABW9F6C4_9FIRM</name>
<sequence>MKKLYIKQKVFKITDHYEVFDDNQIAVYRVDQDFKFWGNAINVTKLNGSGSFTIKRGIVFFLANYDVDFSDGKNFNIKQDFAFFRKKLKIISDDYDLNLLGDLFSFDFNVYNGDKLVGNIYRKVLTWRDTFVIEVIDENFEDELLALLIAIDDLIDIDESR</sequence>
<gene>
    <name evidence="2" type="ORF">ABGF40_03280</name>
</gene>
<dbReference type="Pfam" id="PF04525">
    <property type="entry name" value="LOR"/>
    <property type="match status" value="1"/>
</dbReference>
<dbReference type="SUPFAM" id="SSF54518">
    <property type="entry name" value="Tubby C-terminal domain-like"/>
    <property type="match status" value="1"/>
</dbReference>
<comment type="similarity">
    <text evidence="1">Belongs to the LOR family.</text>
</comment>
<accession>A0ABW9F6C4</accession>
<dbReference type="InterPro" id="IPR038595">
    <property type="entry name" value="LOR_sf"/>
</dbReference>
<comment type="caution">
    <text evidence="2">The sequence shown here is derived from an EMBL/GenBank/DDBJ whole genome shotgun (WGS) entry which is preliminary data.</text>
</comment>
<dbReference type="RefSeq" id="WP_408126403.1">
    <property type="nucleotide sequence ID" value="NZ_JBFNFH010000005.1"/>
</dbReference>
<evidence type="ECO:0000313" key="3">
    <source>
        <dbReference type="Proteomes" id="UP001629536"/>
    </source>
</evidence>
<evidence type="ECO:0000256" key="1">
    <source>
        <dbReference type="ARBA" id="ARBA00005437"/>
    </source>
</evidence>
<proteinExistence type="inferred from homology"/>
<evidence type="ECO:0000313" key="2">
    <source>
        <dbReference type="EMBL" id="MFM1524688.1"/>
    </source>
</evidence>
<dbReference type="InterPro" id="IPR007612">
    <property type="entry name" value="LOR"/>
</dbReference>
<dbReference type="Gene3D" id="2.40.160.200">
    <property type="entry name" value="LURP1-related"/>
    <property type="match status" value="1"/>
</dbReference>
<dbReference type="Proteomes" id="UP001629536">
    <property type="component" value="Unassembled WGS sequence"/>
</dbReference>
<dbReference type="EMBL" id="JBFNFH010000005">
    <property type="protein sequence ID" value="MFM1524688.1"/>
    <property type="molecule type" value="Genomic_DNA"/>
</dbReference>
<protein>
    <submittedName>
        <fullName evidence="2">LURP-one-related family protein</fullName>
    </submittedName>
</protein>
<organism evidence="2 3">
    <name type="scientific">Helcococcus bovis</name>
    <dbReference type="NCBI Taxonomy" id="3153252"/>
    <lineage>
        <taxon>Bacteria</taxon>
        <taxon>Bacillati</taxon>
        <taxon>Bacillota</taxon>
        <taxon>Tissierellia</taxon>
        <taxon>Tissierellales</taxon>
        <taxon>Peptoniphilaceae</taxon>
        <taxon>Helcococcus</taxon>
    </lineage>
</organism>
<dbReference type="InterPro" id="IPR025659">
    <property type="entry name" value="Tubby-like_C"/>
</dbReference>
<keyword evidence="3" id="KW-1185">Reference proteome</keyword>
<reference evidence="2 3" key="1">
    <citation type="journal article" date="2024" name="Front. Microbiol.">
        <title>Pangenomic and biochemical analyses of Helcococcus ovis reveal widespread tetracycline resistance and a novel bacterial species, Helcococcus bovis.</title>
        <authorList>
            <person name="Cunha F."/>
            <person name="Zhai Y."/>
            <person name="Casaro S."/>
            <person name="Jones K.L."/>
            <person name="Hernandez M."/>
            <person name="Bisinotto R.S."/>
            <person name="Kariyawasam S."/>
            <person name="Brown M.B."/>
            <person name="Phillips A."/>
            <person name="Jeong K.C."/>
            <person name="Galvao K.N."/>
        </authorList>
    </citation>
    <scope>NUCLEOTIDE SEQUENCE [LARGE SCALE GENOMIC DNA]</scope>
    <source>
        <strain evidence="2 3">KG197</strain>
    </source>
</reference>